<evidence type="ECO:0000256" key="1">
    <source>
        <dbReference type="SAM" id="MobiDB-lite"/>
    </source>
</evidence>
<keyword evidence="3" id="KW-1185">Reference proteome</keyword>
<reference evidence="2 3" key="1">
    <citation type="submission" date="2019-10" db="EMBL/GenBank/DDBJ databases">
        <title>Assembly and Annotation for the nematode Trichostrongylus colubriformis.</title>
        <authorList>
            <person name="Martin J."/>
        </authorList>
    </citation>
    <scope>NUCLEOTIDE SEQUENCE [LARGE SCALE GENOMIC DNA]</scope>
    <source>
        <strain evidence="2">G859</strain>
        <tissue evidence="2">Whole worm</tissue>
    </source>
</reference>
<evidence type="ECO:0000313" key="2">
    <source>
        <dbReference type="EMBL" id="KAK5974833.1"/>
    </source>
</evidence>
<feature type="compositionally biased region" description="Polar residues" evidence="1">
    <location>
        <begin position="68"/>
        <end position="82"/>
    </location>
</feature>
<feature type="compositionally biased region" description="Low complexity" evidence="1">
    <location>
        <begin position="53"/>
        <end position="67"/>
    </location>
</feature>
<accession>A0AAN8FRT6</accession>
<comment type="caution">
    <text evidence="2">The sequence shown here is derived from an EMBL/GenBank/DDBJ whole genome shotgun (WGS) entry which is preliminary data.</text>
</comment>
<name>A0AAN8FRT6_TRICO</name>
<gene>
    <name evidence="2" type="ORF">GCK32_014730</name>
</gene>
<dbReference type="Proteomes" id="UP001331761">
    <property type="component" value="Unassembled WGS sequence"/>
</dbReference>
<dbReference type="EMBL" id="WIXE01013749">
    <property type="protein sequence ID" value="KAK5974833.1"/>
    <property type="molecule type" value="Genomic_DNA"/>
</dbReference>
<dbReference type="AlphaFoldDB" id="A0AAN8FRT6"/>
<evidence type="ECO:0000313" key="3">
    <source>
        <dbReference type="Proteomes" id="UP001331761"/>
    </source>
</evidence>
<organism evidence="2 3">
    <name type="scientific">Trichostrongylus colubriformis</name>
    <name type="common">Black scour worm</name>
    <dbReference type="NCBI Taxonomy" id="6319"/>
    <lineage>
        <taxon>Eukaryota</taxon>
        <taxon>Metazoa</taxon>
        <taxon>Ecdysozoa</taxon>
        <taxon>Nematoda</taxon>
        <taxon>Chromadorea</taxon>
        <taxon>Rhabditida</taxon>
        <taxon>Rhabditina</taxon>
        <taxon>Rhabditomorpha</taxon>
        <taxon>Strongyloidea</taxon>
        <taxon>Trichostrongylidae</taxon>
        <taxon>Trichostrongylus</taxon>
    </lineage>
</organism>
<protein>
    <submittedName>
        <fullName evidence="2">Uncharacterized protein</fullName>
    </submittedName>
</protein>
<feature type="region of interest" description="Disordered" evidence="1">
    <location>
        <begin position="35"/>
        <end position="136"/>
    </location>
</feature>
<sequence>MESDIRHPKPGEYYDSISRLMDHTLINANRLLEKLKPEKKSNVDRSLPYTTESSGSSMPMSSSSTPSDTIHGSTRAFQNYVDTPSRMRTRGLTNQNGVTPAECKSHPSHRTASGGSNARGGDSGQAAGTSAADKDADMDATVEVHNAFGRGVTIKHAKAIYIKTGKG</sequence>
<proteinExistence type="predicted"/>